<dbReference type="VEuPathDB" id="AmoebaDB:DDB_G0289973"/>
<dbReference type="SUPFAM" id="SSF53448">
    <property type="entry name" value="Nucleotide-diphospho-sugar transferases"/>
    <property type="match status" value="1"/>
</dbReference>
<keyword evidence="1" id="KW-0472">Membrane</keyword>
<dbReference type="dictyBase" id="DDB_G0289973"/>
<evidence type="ECO:0000313" key="4">
    <source>
        <dbReference type="Proteomes" id="UP000002195"/>
    </source>
</evidence>
<gene>
    <name evidence="3" type="ORF">DDB_G0289973</name>
</gene>
<protein>
    <recommendedName>
        <fullName evidence="2">Glycosyltransferase 2-like domain-containing protein</fullName>
    </recommendedName>
</protein>
<dbReference type="SMR" id="Q54GU8"/>
<organism evidence="3 4">
    <name type="scientific">Dictyostelium discoideum</name>
    <name type="common">Social amoeba</name>
    <dbReference type="NCBI Taxonomy" id="44689"/>
    <lineage>
        <taxon>Eukaryota</taxon>
        <taxon>Amoebozoa</taxon>
        <taxon>Evosea</taxon>
        <taxon>Eumycetozoa</taxon>
        <taxon>Dictyostelia</taxon>
        <taxon>Dictyosteliales</taxon>
        <taxon>Dictyosteliaceae</taxon>
        <taxon>Dictyostelium</taxon>
    </lineage>
</organism>
<feature type="transmembrane region" description="Helical" evidence="1">
    <location>
        <begin position="41"/>
        <end position="61"/>
    </location>
</feature>
<dbReference type="Proteomes" id="UP000002195">
    <property type="component" value="Unassembled WGS sequence"/>
</dbReference>
<evidence type="ECO:0000259" key="2">
    <source>
        <dbReference type="Pfam" id="PF00535"/>
    </source>
</evidence>
<dbReference type="InParanoid" id="Q54GU8"/>
<dbReference type="AlphaFoldDB" id="Q54GU8"/>
<keyword evidence="4" id="KW-1185">Reference proteome</keyword>
<dbReference type="InterPro" id="IPR029044">
    <property type="entry name" value="Nucleotide-diphossugar_trans"/>
</dbReference>
<dbReference type="GeneID" id="8627386"/>
<dbReference type="InterPro" id="IPR050834">
    <property type="entry name" value="Glycosyltransf_2"/>
</dbReference>
<name>Q54GU8_DICDI</name>
<comment type="caution">
    <text evidence="3">The sequence shown here is derived from an EMBL/GenBank/DDBJ whole genome shotgun (WGS) entry which is preliminary data.</text>
</comment>
<dbReference type="PANTHER" id="PTHR43685:SF2">
    <property type="entry name" value="GLYCOSYLTRANSFERASE 2-LIKE DOMAIN-CONTAINING PROTEIN"/>
    <property type="match status" value="1"/>
</dbReference>
<dbReference type="InterPro" id="IPR001173">
    <property type="entry name" value="Glyco_trans_2-like"/>
</dbReference>
<dbReference type="PaxDb" id="44689-DDB0219501"/>
<dbReference type="KEGG" id="ddi:DDB_G0289973"/>
<feature type="transmembrane region" description="Helical" evidence="1">
    <location>
        <begin position="7"/>
        <end position="29"/>
    </location>
</feature>
<dbReference type="eggNOG" id="ENOG502SBEQ">
    <property type="taxonomic scope" value="Eukaryota"/>
</dbReference>
<dbReference type="HOGENOM" id="CLU_486119_0_0_1"/>
<dbReference type="PANTHER" id="PTHR43685">
    <property type="entry name" value="GLYCOSYLTRANSFERASE"/>
    <property type="match status" value="1"/>
</dbReference>
<keyword evidence="1" id="KW-1133">Transmembrane helix</keyword>
<dbReference type="STRING" id="44689.Q54GU8"/>
<sequence>MKTCCRNLIYILFIFFIFLFFFYFLYLFFSLSNKKTKGSTLRNFLILLSFLILFIIFILIYNNNNNNKNFDVEEDIENNNDNKNNHNYSLSKYNKIISNKYSISKINIEFYNKKNNNNNDNNNNNNVLISVIIPIYNQLKYIEYTLNSLKESTFKNFEVIVVDDGSTEWNSKKHLISLFNKFIDEMNITIIFNRNKGLSYSRNVGIEFSTGTWILPLDSDDLIDKSFFEKAILKIEKKRLQQSQDNIDNIVVISNLLRFKNSNIDDKKGYVNKVGDWKIPKWNRNLLRNSNLLHCSALFKKSMWKNVGGYDESCWFGWEDWDFWLRADRYFFNHKHHKHLNNKNKDDQDDDDDEDHYQHKQFEIKKSTSPIEFNNQDNFKSGLNPLVIEEELFYYRLNQEGLHSFCKENFKLCFSMFQTLHPLEYSIEELLLSHRYIGKYGHTLIKNSLINEITKHPNLSMPYFWLALIYHYGIDSNNSNNKMNYEKDDNNQIKIRNLYQKSIDLEKRFDWCWQMKLHKSIIELNTLFFNQAKKDLSQLFSKYSNIELGEKVFTIYQINIK</sequence>
<dbReference type="EMBL" id="AAFI02000149">
    <property type="protein sequence ID" value="EAL62499.1"/>
    <property type="molecule type" value="Genomic_DNA"/>
</dbReference>
<dbReference type="Gene3D" id="3.90.550.10">
    <property type="entry name" value="Spore Coat Polysaccharide Biosynthesis Protein SpsA, Chain A"/>
    <property type="match status" value="1"/>
</dbReference>
<proteinExistence type="predicted"/>
<accession>Q54GU8</accession>
<evidence type="ECO:0000313" key="3">
    <source>
        <dbReference type="EMBL" id="EAL62499.1"/>
    </source>
</evidence>
<dbReference type="FunCoup" id="Q54GU8">
    <property type="interactions" value="744"/>
</dbReference>
<keyword evidence="1" id="KW-0812">Transmembrane</keyword>
<feature type="domain" description="Glycosyltransferase 2-like" evidence="2">
    <location>
        <begin position="130"/>
        <end position="252"/>
    </location>
</feature>
<dbReference type="OMA" id="GLHSFCK"/>
<evidence type="ECO:0000256" key="1">
    <source>
        <dbReference type="SAM" id="Phobius"/>
    </source>
</evidence>
<dbReference type="Pfam" id="PF00535">
    <property type="entry name" value="Glycos_transf_2"/>
    <property type="match status" value="1"/>
</dbReference>
<dbReference type="CDD" id="cd00761">
    <property type="entry name" value="Glyco_tranf_GTA_type"/>
    <property type="match status" value="1"/>
</dbReference>
<dbReference type="RefSeq" id="XP_635971.1">
    <property type="nucleotide sequence ID" value="XM_630879.1"/>
</dbReference>
<reference evidence="3 4" key="1">
    <citation type="journal article" date="2005" name="Nature">
        <title>The genome of the social amoeba Dictyostelium discoideum.</title>
        <authorList>
            <consortium name="The Dictyostelium discoideum Sequencing Consortium"/>
            <person name="Eichinger L."/>
            <person name="Pachebat J.A."/>
            <person name="Glockner G."/>
            <person name="Rajandream M.A."/>
            <person name="Sucgang R."/>
            <person name="Berriman M."/>
            <person name="Song J."/>
            <person name="Olsen R."/>
            <person name="Szafranski K."/>
            <person name="Xu Q."/>
            <person name="Tunggal B."/>
            <person name="Kummerfeld S."/>
            <person name="Madera M."/>
            <person name="Konfortov B.A."/>
            <person name="Rivero F."/>
            <person name="Bankier A.T."/>
            <person name="Lehmann R."/>
            <person name="Hamlin N."/>
            <person name="Davies R."/>
            <person name="Gaudet P."/>
            <person name="Fey P."/>
            <person name="Pilcher K."/>
            <person name="Chen G."/>
            <person name="Saunders D."/>
            <person name="Sodergren E."/>
            <person name="Davis P."/>
            <person name="Kerhornou A."/>
            <person name="Nie X."/>
            <person name="Hall N."/>
            <person name="Anjard C."/>
            <person name="Hemphill L."/>
            <person name="Bason N."/>
            <person name="Farbrother P."/>
            <person name="Desany B."/>
            <person name="Just E."/>
            <person name="Morio T."/>
            <person name="Rost R."/>
            <person name="Churcher C."/>
            <person name="Cooper J."/>
            <person name="Haydock S."/>
            <person name="van Driessche N."/>
            <person name="Cronin A."/>
            <person name="Goodhead I."/>
            <person name="Muzny D."/>
            <person name="Mourier T."/>
            <person name="Pain A."/>
            <person name="Lu M."/>
            <person name="Harper D."/>
            <person name="Lindsay R."/>
            <person name="Hauser H."/>
            <person name="James K."/>
            <person name="Quiles M."/>
            <person name="Madan Babu M."/>
            <person name="Saito T."/>
            <person name="Buchrieser C."/>
            <person name="Wardroper A."/>
            <person name="Felder M."/>
            <person name="Thangavelu M."/>
            <person name="Johnson D."/>
            <person name="Knights A."/>
            <person name="Loulseged H."/>
            <person name="Mungall K."/>
            <person name="Oliver K."/>
            <person name="Price C."/>
            <person name="Quail M.A."/>
            <person name="Urushihara H."/>
            <person name="Hernandez J."/>
            <person name="Rabbinowitsch E."/>
            <person name="Steffen D."/>
            <person name="Sanders M."/>
            <person name="Ma J."/>
            <person name="Kohara Y."/>
            <person name="Sharp S."/>
            <person name="Simmonds M."/>
            <person name="Spiegler S."/>
            <person name="Tivey A."/>
            <person name="Sugano S."/>
            <person name="White B."/>
            <person name="Walker D."/>
            <person name="Woodward J."/>
            <person name="Winckler T."/>
            <person name="Tanaka Y."/>
            <person name="Shaulsky G."/>
            <person name="Schleicher M."/>
            <person name="Weinstock G."/>
            <person name="Rosenthal A."/>
            <person name="Cox E.C."/>
            <person name="Chisholm R.L."/>
            <person name="Gibbs R."/>
            <person name="Loomis W.F."/>
            <person name="Platzer M."/>
            <person name="Kay R.R."/>
            <person name="Williams J."/>
            <person name="Dear P.H."/>
            <person name="Noegel A.A."/>
            <person name="Barrell B."/>
            <person name="Kuspa A."/>
        </authorList>
    </citation>
    <scope>NUCLEOTIDE SEQUENCE [LARGE SCALE GENOMIC DNA]</scope>
    <source>
        <strain evidence="3 4">AX4</strain>
    </source>
</reference>